<dbReference type="Gene3D" id="1.20.120.1230">
    <property type="match status" value="1"/>
</dbReference>
<feature type="domain" description="Sucrose synthase EPBD" evidence="7">
    <location>
        <begin position="86"/>
        <end position="173"/>
    </location>
</feature>
<dbReference type="InterPro" id="IPR012820">
    <property type="entry name" value="Sucrose_synthase_pln/cyn"/>
</dbReference>
<dbReference type="GO" id="GO:0016157">
    <property type="term" value="F:sucrose synthase activity"/>
    <property type="evidence" value="ECO:0007669"/>
    <property type="project" value="UniProtKB-EC"/>
</dbReference>
<dbReference type="AlphaFoldDB" id="A0A2G9GC33"/>
<dbReference type="Proteomes" id="UP000231279">
    <property type="component" value="Unassembled WGS sequence"/>
</dbReference>
<evidence type="ECO:0000256" key="3">
    <source>
        <dbReference type="ARBA" id="ARBA00022676"/>
    </source>
</evidence>
<dbReference type="Gene3D" id="3.10.450.330">
    <property type="match status" value="1"/>
</dbReference>
<organism evidence="8 9">
    <name type="scientific">Handroanthus impetiginosus</name>
    <dbReference type="NCBI Taxonomy" id="429701"/>
    <lineage>
        <taxon>Eukaryota</taxon>
        <taxon>Viridiplantae</taxon>
        <taxon>Streptophyta</taxon>
        <taxon>Embryophyta</taxon>
        <taxon>Tracheophyta</taxon>
        <taxon>Spermatophyta</taxon>
        <taxon>Magnoliopsida</taxon>
        <taxon>eudicotyledons</taxon>
        <taxon>Gunneridae</taxon>
        <taxon>Pentapetalae</taxon>
        <taxon>asterids</taxon>
        <taxon>lamiids</taxon>
        <taxon>Lamiales</taxon>
        <taxon>Bignoniaceae</taxon>
        <taxon>Crescentiina</taxon>
        <taxon>Tabebuia alliance</taxon>
        <taxon>Handroanthus</taxon>
    </lineage>
</organism>
<feature type="domain" description="Sucrose synthase N-terminal" evidence="6">
    <location>
        <begin position="4"/>
        <end position="50"/>
    </location>
</feature>
<dbReference type="InterPro" id="IPR056735">
    <property type="entry name" value="SUS_N"/>
</dbReference>
<dbReference type="Pfam" id="PF24862">
    <property type="entry name" value="SUS_EPBD"/>
    <property type="match status" value="1"/>
</dbReference>
<dbReference type="STRING" id="429701.A0A2G9GC33"/>
<dbReference type="EMBL" id="NKXS01005743">
    <property type="protein sequence ID" value="PIN02858.1"/>
    <property type="molecule type" value="Genomic_DNA"/>
</dbReference>
<evidence type="ECO:0000256" key="2">
    <source>
        <dbReference type="ARBA" id="ARBA00012540"/>
    </source>
</evidence>
<gene>
    <name evidence="8" type="ORF">CDL12_24625</name>
</gene>
<evidence type="ECO:0000256" key="4">
    <source>
        <dbReference type="ARBA" id="ARBA00022679"/>
    </source>
</evidence>
<evidence type="ECO:0000313" key="8">
    <source>
        <dbReference type="EMBL" id="PIN02858.1"/>
    </source>
</evidence>
<comment type="caution">
    <text evidence="8">The sequence shown here is derived from an EMBL/GenBank/DDBJ whole genome shotgun (WGS) entry which is preliminary data.</text>
</comment>
<comment type="similarity">
    <text evidence="1">Belongs to the glycosyltransferase 1 family. Plant sucrose synthase subfamily.</text>
</comment>
<keyword evidence="4 8" id="KW-0808">Transferase</keyword>
<dbReference type="GO" id="GO:0005985">
    <property type="term" value="P:sucrose metabolic process"/>
    <property type="evidence" value="ECO:0007669"/>
    <property type="project" value="InterPro"/>
</dbReference>
<evidence type="ECO:0000259" key="7">
    <source>
        <dbReference type="Pfam" id="PF24862"/>
    </source>
</evidence>
<evidence type="ECO:0000313" key="9">
    <source>
        <dbReference type="Proteomes" id="UP000231279"/>
    </source>
</evidence>
<dbReference type="PANTHER" id="PTHR45839:SF4">
    <property type="entry name" value="SUCROSE SYNTHASE 5"/>
    <property type="match status" value="1"/>
</dbReference>
<dbReference type="OrthoDB" id="1721603at2759"/>
<dbReference type="PANTHER" id="PTHR45839">
    <property type="match status" value="1"/>
</dbReference>
<name>A0A2G9GC33_9LAMI</name>
<dbReference type="EC" id="2.4.1.13" evidence="2"/>
<accession>A0A2G9GC33</accession>
<sequence>MLILQEAAVVPPTVAFATRPSPGFWEYVKVSTNDLSVDGITATEYLKYKEMIVDENWANDENALEIDFGAMDFSMPQLTLSSSIGNGGSYISKFLTSKVNNSPESGQALVDYLLSLNHEEENLMINETLNTVSKLQSALIIAEAALSSLPKDTPYESFEMRFKEWGFEKGWGDNASLNLDNY</sequence>
<protein>
    <recommendedName>
        <fullName evidence="2">sucrose synthase</fullName>
        <ecNumber evidence="2">2.4.1.13</ecNumber>
    </recommendedName>
</protein>
<reference evidence="9" key="1">
    <citation type="journal article" date="2018" name="Gigascience">
        <title>Genome assembly of the Pink Ipe (Handroanthus impetiginosus, Bignoniaceae), a highly valued, ecologically keystone Neotropical timber forest tree.</title>
        <authorList>
            <person name="Silva-Junior O.B."/>
            <person name="Grattapaglia D."/>
            <person name="Novaes E."/>
            <person name="Collevatti R.G."/>
        </authorList>
    </citation>
    <scope>NUCLEOTIDE SEQUENCE [LARGE SCALE GENOMIC DNA]</scope>
    <source>
        <strain evidence="9">cv. UFG-1</strain>
    </source>
</reference>
<proteinExistence type="inferred from homology"/>
<keyword evidence="9" id="KW-1185">Reference proteome</keyword>
<comment type="catalytic activity">
    <reaction evidence="5">
        <text>an NDP-alpha-D-glucose + D-fructose = a ribonucleoside 5'-diphosphate + sucrose + H(+)</text>
        <dbReference type="Rhea" id="RHEA:16241"/>
        <dbReference type="ChEBI" id="CHEBI:15378"/>
        <dbReference type="ChEBI" id="CHEBI:17992"/>
        <dbReference type="ChEBI" id="CHEBI:37721"/>
        <dbReference type="ChEBI" id="CHEBI:57930"/>
        <dbReference type="ChEBI" id="CHEBI:76533"/>
        <dbReference type="EC" id="2.4.1.13"/>
    </reaction>
</comment>
<evidence type="ECO:0000259" key="6">
    <source>
        <dbReference type="Pfam" id="PF24861"/>
    </source>
</evidence>
<keyword evidence="3 8" id="KW-0328">Glycosyltransferase</keyword>
<evidence type="ECO:0000256" key="1">
    <source>
        <dbReference type="ARBA" id="ARBA00005894"/>
    </source>
</evidence>
<dbReference type="InterPro" id="IPR056736">
    <property type="entry name" value="SUS_EPBD"/>
</dbReference>
<evidence type="ECO:0000256" key="5">
    <source>
        <dbReference type="ARBA" id="ARBA00049030"/>
    </source>
</evidence>
<dbReference type="Pfam" id="PF24861">
    <property type="entry name" value="SUS_N"/>
    <property type="match status" value="1"/>
</dbReference>